<dbReference type="NCBIfam" id="NF005559">
    <property type="entry name" value="PRK07231.1"/>
    <property type="match status" value="1"/>
</dbReference>
<name>A0ABT4SXJ3_9ACTN</name>
<evidence type="ECO:0000256" key="1">
    <source>
        <dbReference type="ARBA" id="ARBA00006484"/>
    </source>
</evidence>
<organism evidence="2 3">
    <name type="scientific">Nonomuraea ferruginea</name>
    <dbReference type="NCBI Taxonomy" id="46174"/>
    <lineage>
        <taxon>Bacteria</taxon>
        <taxon>Bacillati</taxon>
        <taxon>Actinomycetota</taxon>
        <taxon>Actinomycetes</taxon>
        <taxon>Streptosporangiales</taxon>
        <taxon>Streptosporangiaceae</taxon>
        <taxon>Nonomuraea</taxon>
    </lineage>
</organism>
<sequence length="249" mass="25822">MTGSPRLAGRVAIVTGASRGIGLAIAERLVAEGARVCVTARKPEPLEEAAASFPEGSVLTVAGRADDPEHRSEVFSRVLAEWGRLDVLVNNAGINPAYGPLTDLDLDVARKIMEVNVLGTLAWTQEAVPHGVGCVVNVTSVTGDVPSEGIGMYGISKAAVSHLTRTLAAELGPDVRVNAVSPAVIKTRFSRALYEGKEAETVARYPMKRLGAPEDVAGAVAYLVSDDAAWVTGQILTLDGGLLVAGGTA</sequence>
<gene>
    <name evidence="2" type="ORF">OUY24_15180</name>
</gene>
<comment type="similarity">
    <text evidence="1">Belongs to the short-chain dehydrogenases/reductases (SDR) family.</text>
</comment>
<dbReference type="InterPro" id="IPR002347">
    <property type="entry name" value="SDR_fam"/>
</dbReference>
<dbReference type="RefSeq" id="WP_271276643.1">
    <property type="nucleotide sequence ID" value="NZ_BAABFD010000006.1"/>
</dbReference>
<dbReference type="PRINTS" id="PR00080">
    <property type="entry name" value="SDRFAMILY"/>
</dbReference>
<dbReference type="PANTHER" id="PTHR43943">
    <property type="entry name" value="DEHYDROGENASE/REDUCTASE (SDR FAMILY) MEMBER 4"/>
    <property type="match status" value="1"/>
</dbReference>
<evidence type="ECO:0000313" key="2">
    <source>
        <dbReference type="EMBL" id="MDA0641972.1"/>
    </source>
</evidence>
<dbReference type="Proteomes" id="UP001212498">
    <property type="component" value="Unassembled WGS sequence"/>
</dbReference>
<dbReference type="CDD" id="cd05233">
    <property type="entry name" value="SDR_c"/>
    <property type="match status" value="1"/>
</dbReference>
<dbReference type="Gene3D" id="3.40.50.720">
    <property type="entry name" value="NAD(P)-binding Rossmann-like Domain"/>
    <property type="match status" value="1"/>
</dbReference>
<dbReference type="InterPro" id="IPR036291">
    <property type="entry name" value="NAD(P)-bd_dom_sf"/>
</dbReference>
<dbReference type="SUPFAM" id="SSF51735">
    <property type="entry name" value="NAD(P)-binding Rossmann-fold domains"/>
    <property type="match status" value="1"/>
</dbReference>
<dbReference type="PANTHER" id="PTHR43943:SF2">
    <property type="entry name" value="DEHYDROGENASE_REDUCTASE 4"/>
    <property type="match status" value="1"/>
</dbReference>
<dbReference type="EMBL" id="JAPNUD010000033">
    <property type="protein sequence ID" value="MDA0641972.1"/>
    <property type="molecule type" value="Genomic_DNA"/>
</dbReference>
<dbReference type="PROSITE" id="PS00061">
    <property type="entry name" value="ADH_SHORT"/>
    <property type="match status" value="1"/>
</dbReference>
<accession>A0ABT4SXJ3</accession>
<dbReference type="PRINTS" id="PR00081">
    <property type="entry name" value="GDHRDH"/>
</dbReference>
<proteinExistence type="inferred from homology"/>
<dbReference type="InterPro" id="IPR020904">
    <property type="entry name" value="Sc_DH/Rdtase_CS"/>
</dbReference>
<protein>
    <submittedName>
        <fullName evidence="2">SDR family oxidoreductase</fullName>
    </submittedName>
</protein>
<reference evidence="2 3" key="1">
    <citation type="submission" date="2022-11" db="EMBL/GenBank/DDBJ databases">
        <title>Nonomuraea corallina sp. nov., a new species of the genus Nonomuraea isolated from sea side sediment in Thai sea.</title>
        <authorList>
            <person name="Ngamcharungchit C."/>
            <person name="Matsumoto A."/>
            <person name="Suriyachadkun C."/>
            <person name="Panbangred W."/>
            <person name="Inahashi Y."/>
            <person name="Intra B."/>
        </authorList>
    </citation>
    <scope>NUCLEOTIDE SEQUENCE [LARGE SCALE GENOMIC DNA]</scope>
    <source>
        <strain evidence="2 3">DSM 43553</strain>
    </source>
</reference>
<evidence type="ECO:0000313" key="3">
    <source>
        <dbReference type="Proteomes" id="UP001212498"/>
    </source>
</evidence>
<dbReference type="Pfam" id="PF13561">
    <property type="entry name" value="adh_short_C2"/>
    <property type="match status" value="1"/>
</dbReference>
<keyword evidence="3" id="KW-1185">Reference proteome</keyword>
<comment type="caution">
    <text evidence="2">The sequence shown here is derived from an EMBL/GenBank/DDBJ whole genome shotgun (WGS) entry which is preliminary data.</text>
</comment>